<dbReference type="CDD" id="cd02947">
    <property type="entry name" value="TRX_family"/>
    <property type="match status" value="1"/>
</dbReference>
<reference evidence="7 8" key="1">
    <citation type="journal article" date="2019" name="Int. J. Syst. Evol. Microbiol.">
        <title>The Global Catalogue of Microorganisms (GCM) 10K type strain sequencing project: providing services to taxonomists for standard genome sequencing and annotation.</title>
        <authorList>
            <consortium name="The Broad Institute Genomics Platform"/>
            <consortium name="The Broad Institute Genome Sequencing Center for Infectious Disease"/>
            <person name="Wu L."/>
            <person name="Ma J."/>
        </authorList>
    </citation>
    <scope>NUCLEOTIDE SEQUENCE [LARGE SCALE GENOMIC DNA]</scope>
    <source>
        <strain evidence="7 8">CGMCC 1.12230</strain>
    </source>
</reference>
<evidence type="ECO:0000256" key="4">
    <source>
        <dbReference type="ARBA" id="ARBA00023284"/>
    </source>
</evidence>
<evidence type="ECO:0000313" key="8">
    <source>
        <dbReference type="Proteomes" id="UP001597076"/>
    </source>
</evidence>
<dbReference type="PANTHER" id="PTHR45663">
    <property type="entry name" value="GEO12009P1"/>
    <property type="match status" value="1"/>
</dbReference>
<dbReference type="SUPFAM" id="SSF52833">
    <property type="entry name" value="Thioredoxin-like"/>
    <property type="match status" value="1"/>
</dbReference>
<proteinExistence type="predicted"/>
<dbReference type="InterPro" id="IPR013766">
    <property type="entry name" value="Thioredoxin_domain"/>
</dbReference>
<dbReference type="InterPro" id="IPR036249">
    <property type="entry name" value="Thioredoxin-like_sf"/>
</dbReference>
<organism evidence="7 8">
    <name type="scientific">Haloarchaeobius amylolyticus</name>
    <dbReference type="NCBI Taxonomy" id="1198296"/>
    <lineage>
        <taxon>Archaea</taxon>
        <taxon>Methanobacteriati</taxon>
        <taxon>Methanobacteriota</taxon>
        <taxon>Stenosarchaea group</taxon>
        <taxon>Halobacteria</taxon>
        <taxon>Halobacteriales</taxon>
        <taxon>Halorubellaceae</taxon>
        <taxon>Haloarchaeobius</taxon>
    </lineage>
</organism>
<evidence type="ECO:0000256" key="1">
    <source>
        <dbReference type="ARBA" id="ARBA00022448"/>
    </source>
</evidence>
<keyword evidence="3" id="KW-1015">Disulfide bond</keyword>
<feature type="region of interest" description="Disordered" evidence="5">
    <location>
        <begin position="1"/>
        <end position="47"/>
    </location>
</feature>
<name>A0ABD6BBC4_9EURY</name>
<evidence type="ECO:0000313" key="7">
    <source>
        <dbReference type="EMBL" id="MFD1562323.1"/>
    </source>
</evidence>
<dbReference type="InterPro" id="IPR005746">
    <property type="entry name" value="Thioredoxin"/>
</dbReference>
<sequence length="139" mass="15251">MTDDQTLEEIRQRKLEELRDRAAGEEPADPARESPAEPIHVNGSTELDDTVAEHDVVLVDFYADWCGPCQMLEPVVETIAAETDAAVAKVDIDANQQLAAQYNVRGVPTLVLFSDGQPAEQLVGMQQEGQLRSLVGKYT</sequence>
<dbReference type="InterPro" id="IPR017937">
    <property type="entry name" value="Thioredoxin_CS"/>
</dbReference>
<dbReference type="NCBIfam" id="TIGR01068">
    <property type="entry name" value="thioredoxin"/>
    <property type="match status" value="1"/>
</dbReference>
<dbReference type="PROSITE" id="PS00194">
    <property type="entry name" value="THIOREDOXIN_1"/>
    <property type="match status" value="1"/>
</dbReference>
<dbReference type="Pfam" id="PF00085">
    <property type="entry name" value="Thioredoxin"/>
    <property type="match status" value="1"/>
</dbReference>
<dbReference type="RefSeq" id="WP_390283829.1">
    <property type="nucleotide sequence ID" value="NZ_JBHUDI010000001.1"/>
</dbReference>
<dbReference type="PROSITE" id="PS51352">
    <property type="entry name" value="THIOREDOXIN_2"/>
    <property type="match status" value="1"/>
</dbReference>
<dbReference type="PRINTS" id="PR00421">
    <property type="entry name" value="THIOREDOXIN"/>
</dbReference>
<accession>A0ABD6BBC4</accession>
<evidence type="ECO:0000256" key="3">
    <source>
        <dbReference type="ARBA" id="ARBA00023157"/>
    </source>
</evidence>
<gene>
    <name evidence="7" type="primary">trxA</name>
    <name evidence="7" type="ORF">ACFR99_01890</name>
</gene>
<keyword evidence="4" id="KW-0676">Redox-active center</keyword>
<dbReference type="Proteomes" id="UP001597076">
    <property type="component" value="Unassembled WGS sequence"/>
</dbReference>
<dbReference type="PANTHER" id="PTHR45663:SF11">
    <property type="entry name" value="GEO12009P1"/>
    <property type="match status" value="1"/>
</dbReference>
<keyword evidence="1" id="KW-0813">Transport</keyword>
<feature type="domain" description="Thioredoxin" evidence="6">
    <location>
        <begin position="25"/>
        <end position="139"/>
    </location>
</feature>
<keyword evidence="2" id="KW-0249">Electron transport</keyword>
<evidence type="ECO:0000259" key="6">
    <source>
        <dbReference type="PROSITE" id="PS51352"/>
    </source>
</evidence>
<protein>
    <submittedName>
        <fullName evidence="7">Thioredoxin</fullName>
    </submittedName>
</protein>
<keyword evidence="8" id="KW-1185">Reference proteome</keyword>
<evidence type="ECO:0000256" key="2">
    <source>
        <dbReference type="ARBA" id="ARBA00022982"/>
    </source>
</evidence>
<evidence type="ECO:0000256" key="5">
    <source>
        <dbReference type="SAM" id="MobiDB-lite"/>
    </source>
</evidence>
<feature type="compositionally biased region" description="Basic and acidic residues" evidence="5">
    <location>
        <begin position="8"/>
        <end position="35"/>
    </location>
</feature>
<dbReference type="Gene3D" id="3.40.30.10">
    <property type="entry name" value="Glutaredoxin"/>
    <property type="match status" value="1"/>
</dbReference>
<dbReference type="EMBL" id="JBHUDI010000001">
    <property type="protein sequence ID" value="MFD1562323.1"/>
    <property type="molecule type" value="Genomic_DNA"/>
</dbReference>
<dbReference type="FunFam" id="3.40.30.10:FF:000001">
    <property type="entry name" value="Thioredoxin"/>
    <property type="match status" value="1"/>
</dbReference>
<dbReference type="AlphaFoldDB" id="A0ABD6BBC4"/>
<comment type="caution">
    <text evidence="7">The sequence shown here is derived from an EMBL/GenBank/DDBJ whole genome shotgun (WGS) entry which is preliminary data.</text>
</comment>